<protein>
    <submittedName>
        <fullName evidence="2">Uncharacterized protein</fullName>
    </submittedName>
</protein>
<gene>
    <name evidence="2" type="ORF">METZ01_LOCUS64079</name>
</gene>
<feature type="compositionally biased region" description="Basic residues" evidence="1">
    <location>
        <begin position="1"/>
        <end position="22"/>
    </location>
</feature>
<dbReference type="Pfam" id="PF09962">
    <property type="entry name" value="DUF2196"/>
    <property type="match status" value="1"/>
</dbReference>
<name>A0A381T4X6_9ZZZZ</name>
<dbReference type="EMBL" id="UINC01004030">
    <property type="protein sequence ID" value="SVA11225.1"/>
    <property type="molecule type" value="Genomic_DNA"/>
</dbReference>
<feature type="region of interest" description="Disordered" evidence="1">
    <location>
        <begin position="1"/>
        <end position="37"/>
    </location>
</feature>
<proteinExistence type="predicted"/>
<evidence type="ECO:0000313" key="2">
    <source>
        <dbReference type="EMBL" id="SVA11225.1"/>
    </source>
</evidence>
<accession>A0A381T4X6</accession>
<sequence length="89" mass="10267">MQEAGKRRRGRPRRGRPRKPRRTPIAQRGPPPPQPKVGNLVVIIIKPYKNNVTVQGIVKRVLTRRKFHSRGHKVELRDGTIGRIVKLIK</sequence>
<organism evidence="2">
    <name type="scientific">marine metagenome</name>
    <dbReference type="NCBI Taxonomy" id="408172"/>
    <lineage>
        <taxon>unclassified sequences</taxon>
        <taxon>metagenomes</taxon>
        <taxon>ecological metagenomes</taxon>
    </lineage>
</organism>
<dbReference type="AlphaFoldDB" id="A0A381T4X6"/>
<dbReference type="InterPro" id="IPR019240">
    <property type="entry name" value="DUF2196"/>
</dbReference>
<reference evidence="2" key="1">
    <citation type="submission" date="2018-05" db="EMBL/GenBank/DDBJ databases">
        <authorList>
            <person name="Lanie J.A."/>
            <person name="Ng W.-L."/>
            <person name="Kazmierczak K.M."/>
            <person name="Andrzejewski T.M."/>
            <person name="Davidsen T.M."/>
            <person name="Wayne K.J."/>
            <person name="Tettelin H."/>
            <person name="Glass J.I."/>
            <person name="Rusch D."/>
            <person name="Podicherti R."/>
            <person name="Tsui H.-C.T."/>
            <person name="Winkler M.E."/>
        </authorList>
    </citation>
    <scope>NUCLEOTIDE SEQUENCE</scope>
</reference>
<evidence type="ECO:0000256" key="1">
    <source>
        <dbReference type="SAM" id="MobiDB-lite"/>
    </source>
</evidence>